<evidence type="ECO:0000313" key="4">
    <source>
        <dbReference type="Proteomes" id="UP001220395"/>
    </source>
</evidence>
<dbReference type="InterPro" id="IPR051017">
    <property type="entry name" value="Aldolase-II_Adducin_sf"/>
</dbReference>
<sequence>MSAAMGEGERAARIDLAAAYRIAALEGLDDGLFNHFSCAVPGEPGHFLLKPFGPLFEEVTADSLIKVDLAGRIVAGEGHWEPTAFEIHSRIHRAVPRAHCVMHSHMPYATAQSALEDMRLLPVNQSAMRFIERTAYLTRYGGLVLDGGEADAVAQALADKDLLLMANHGVMAIGPTVADCLYDLHYFEVAARDQWLARNAGGPLRLIDAATVRLAAEQMVEERRYAARPHLVAMKRRLDRLNPGYVG</sequence>
<dbReference type="Proteomes" id="UP001220395">
    <property type="component" value="Chromosome"/>
</dbReference>
<name>A0ABY7TLF8_9SPHN</name>
<dbReference type="Pfam" id="PF00596">
    <property type="entry name" value="Aldolase_II"/>
    <property type="match status" value="1"/>
</dbReference>
<dbReference type="InterPro" id="IPR001303">
    <property type="entry name" value="Aldolase_II/adducin_N"/>
</dbReference>
<reference evidence="3 4" key="1">
    <citation type="submission" date="2023-02" db="EMBL/GenBank/DDBJ databases">
        <title>Genome sequence of Sphingomonas naphthae.</title>
        <authorList>
            <person name="Kim S."/>
            <person name="Heo J."/>
            <person name="Kwon S.-W."/>
        </authorList>
    </citation>
    <scope>NUCLEOTIDE SEQUENCE [LARGE SCALE GENOMIC DNA]</scope>
    <source>
        <strain evidence="3 4">KACC 18716</strain>
    </source>
</reference>
<dbReference type="SUPFAM" id="SSF53639">
    <property type="entry name" value="AraD/HMP-PK domain-like"/>
    <property type="match status" value="1"/>
</dbReference>
<comment type="similarity">
    <text evidence="1">Belongs to the aldolase class II family.</text>
</comment>
<feature type="domain" description="Class II aldolase/adducin N-terminal" evidence="2">
    <location>
        <begin position="14"/>
        <end position="195"/>
    </location>
</feature>
<dbReference type="NCBIfam" id="NF005451">
    <property type="entry name" value="PRK07044.1"/>
    <property type="match status" value="1"/>
</dbReference>
<dbReference type="Gene3D" id="3.40.225.10">
    <property type="entry name" value="Class II aldolase/adducin N-terminal domain"/>
    <property type="match status" value="1"/>
</dbReference>
<dbReference type="PANTHER" id="PTHR10672:SF3">
    <property type="entry name" value="PROTEIN HU-LI TAI SHAO"/>
    <property type="match status" value="1"/>
</dbReference>
<gene>
    <name evidence="3" type="ORF">PQ455_15810</name>
</gene>
<accession>A0ABY7TLF8</accession>
<dbReference type="InterPro" id="IPR036409">
    <property type="entry name" value="Aldolase_II/adducin_N_sf"/>
</dbReference>
<dbReference type="RefSeq" id="WP_273687053.1">
    <property type="nucleotide sequence ID" value="NZ_CP117411.1"/>
</dbReference>
<protein>
    <submittedName>
        <fullName evidence="3">Class II aldolase/adducin family protein</fullName>
    </submittedName>
</protein>
<organism evidence="3 4">
    <name type="scientific">Sphingomonas naphthae</name>
    <dbReference type="NCBI Taxonomy" id="1813468"/>
    <lineage>
        <taxon>Bacteria</taxon>
        <taxon>Pseudomonadati</taxon>
        <taxon>Pseudomonadota</taxon>
        <taxon>Alphaproteobacteria</taxon>
        <taxon>Sphingomonadales</taxon>
        <taxon>Sphingomonadaceae</taxon>
        <taxon>Sphingomonas</taxon>
    </lineage>
</organism>
<keyword evidence="4" id="KW-1185">Reference proteome</keyword>
<evidence type="ECO:0000256" key="1">
    <source>
        <dbReference type="ARBA" id="ARBA00037961"/>
    </source>
</evidence>
<evidence type="ECO:0000313" key="3">
    <source>
        <dbReference type="EMBL" id="WCT73079.1"/>
    </source>
</evidence>
<dbReference type="EMBL" id="CP117411">
    <property type="protein sequence ID" value="WCT73079.1"/>
    <property type="molecule type" value="Genomic_DNA"/>
</dbReference>
<evidence type="ECO:0000259" key="2">
    <source>
        <dbReference type="SMART" id="SM01007"/>
    </source>
</evidence>
<dbReference type="SMART" id="SM01007">
    <property type="entry name" value="Aldolase_II"/>
    <property type="match status" value="1"/>
</dbReference>
<proteinExistence type="inferred from homology"/>
<dbReference type="PANTHER" id="PTHR10672">
    <property type="entry name" value="ADDUCIN"/>
    <property type="match status" value="1"/>
</dbReference>